<dbReference type="EMBL" id="QYAC01000009">
    <property type="protein sequence ID" value="MBL3680622.1"/>
    <property type="molecule type" value="Genomic_DNA"/>
</dbReference>
<protein>
    <submittedName>
        <fullName evidence="1">Uncharacterized protein</fullName>
    </submittedName>
</protein>
<keyword evidence="2" id="KW-1185">Reference proteome</keyword>
<dbReference type="InterPro" id="IPR046136">
    <property type="entry name" value="DUF6138"/>
</dbReference>
<sequence length="398" mass="43753">MLGTAVLEYGIGLIPADEFAFDSARDLAERARVLLGWHAISSTLRERVDQRLCVSYFTNQGSEWDPDWQLRADAETDHLPEGFFQFACYVAIGELKFGPSYASVSAHRIFEWVTKLGSTLPTQFQKHGTGDLPAELAAYRGSGDAAGVRAQANDALATVRVAINNETEQSYAAVLEYLVRLLDTTDFPRSYALEFRGPTKQYLPIPGLPKKGMHQLFACAVAYPALWPSIARYAQSAMREHDWYTNLDDEHCAMPGTFAVFALGITADAAAHPEVVRLVQSYLDEADGEHQSVHDRFVEAYIDAHGFDATSLGYLLSCAGNIQQLRHRKGYAAQVANAASLGALVPLRASVSDDAWRHVRYAIWGEAAERRDTAGQLGSTIIARAPEELRPLLAAVFA</sequence>
<evidence type="ECO:0000313" key="2">
    <source>
        <dbReference type="Proteomes" id="UP001645859"/>
    </source>
</evidence>
<accession>A0ABS1SJ71</accession>
<reference evidence="1 2" key="1">
    <citation type="submission" date="2018-09" db="EMBL/GenBank/DDBJ databases">
        <title>Comparative genomics of Leucobacter spp.</title>
        <authorList>
            <person name="Reis A.C."/>
            <person name="Kolvenbach B.A."/>
            <person name="Corvini P.F.X."/>
            <person name="Nunes O.C."/>
        </authorList>
    </citation>
    <scope>NUCLEOTIDE SEQUENCE [LARGE SCALE GENOMIC DNA]</scope>
    <source>
        <strain evidence="1 2">TAN 31504</strain>
    </source>
</reference>
<dbReference type="Pfam" id="PF19635">
    <property type="entry name" value="DUF6138"/>
    <property type="match status" value="1"/>
</dbReference>
<gene>
    <name evidence="1" type="ORF">D3230_15190</name>
</gene>
<comment type="caution">
    <text evidence="1">The sequence shown here is derived from an EMBL/GenBank/DDBJ whole genome shotgun (WGS) entry which is preliminary data.</text>
</comment>
<dbReference type="Proteomes" id="UP001645859">
    <property type="component" value="Unassembled WGS sequence"/>
</dbReference>
<proteinExistence type="predicted"/>
<organism evidence="1 2">
    <name type="scientific">Leucobacter chromiireducens subsp. solipictus</name>
    <dbReference type="NCBI Taxonomy" id="398235"/>
    <lineage>
        <taxon>Bacteria</taxon>
        <taxon>Bacillati</taxon>
        <taxon>Actinomycetota</taxon>
        <taxon>Actinomycetes</taxon>
        <taxon>Micrococcales</taxon>
        <taxon>Microbacteriaceae</taxon>
        <taxon>Leucobacter</taxon>
    </lineage>
</organism>
<evidence type="ECO:0000313" key="1">
    <source>
        <dbReference type="EMBL" id="MBL3680622.1"/>
    </source>
</evidence>
<name>A0ABS1SJ71_9MICO</name>